<proteinExistence type="predicted"/>
<feature type="transmembrane region" description="Helical" evidence="1">
    <location>
        <begin position="307"/>
        <end position="326"/>
    </location>
</feature>
<keyword evidence="1" id="KW-1133">Transmembrane helix</keyword>
<feature type="transmembrane region" description="Helical" evidence="1">
    <location>
        <begin position="166"/>
        <end position="187"/>
    </location>
</feature>
<evidence type="ECO:0000313" key="2">
    <source>
        <dbReference type="EMBL" id="NOE20716.1"/>
    </source>
</evidence>
<dbReference type="EMBL" id="WVRA01000012">
    <property type="protein sequence ID" value="NOE20716.1"/>
    <property type="molecule type" value="Genomic_DNA"/>
</dbReference>
<protein>
    <submittedName>
        <fullName evidence="2">Uncharacterized protein</fullName>
    </submittedName>
</protein>
<dbReference type="RefSeq" id="WP_171331833.1">
    <property type="nucleotide sequence ID" value="NZ_WVRA01000012.1"/>
</dbReference>
<keyword evidence="1" id="KW-0472">Membrane</keyword>
<keyword evidence="1" id="KW-0812">Transmembrane</keyword>
<feature type="transmembrane region" description="Helical" evidence="1">
    <location>
        <begin position="357"/>
        <end position="378"/>
    </location>
</feature>
<feature type="transmembrane region" description="Helical" evidence="1">
    <location>
        <begin position="279"/>
        <end position="300"/>
    </location>
</feature>
<feature type="transmembrane region" description="Helical" evidence="1">
    <location>
        <begin position="138"/>
        <end position="154"/>
    </location>
</feature>
<dbReference type="Proteomes" id="UP000597886">
    <property type="component" value="Unassembled WGS sequence"/>
</dbReference>
<name>A0AA90YWD3_9RHOB</name>
<feature type="transmembrane region" description="Helical" evidence="1">
    <location>
        <begin position="86"/>
        <end position="107"/>
    </location>
</feature>
<evidence type="ECO:0000256" key="1">
    <source>
        <dbReference type="SAM" id="Phobius"/>
    </source>
</evidence>
<dbReference type="AlphaFoldDB" id="A0AA90YWD3"/>
<gene>
    <name evidence="2" type="ORF">GS634_21510</name>
</gene>
<feature type="transmembrane region" description="Helical" evidence="1">
    <location>
        <begin position="114"/>
        <end position="132"/>
    </location>
</feature>
<reference evidence="2" key="1">
    <citation type="submission" date="2019-12" db="EMBL/GenBank/DDBJ databases">
        <title>Ruegeria JWLKs population differentiation of coral mucus and skeleton niches.</title>
        <authorList>
            <person name="Luo D."/>
        </authorList>
    </citation>
    <scope>NUCLEOTIDE SEQUENCE</scope>
    <source>
        <strain evidence="2">HKCCD6181</strain>
    </source>
</reference>
<comment type="caution">
    <text evidence="2">The sequence shown here is derived from an EMBL/GenBank/DDBJ whole genome shotgun (WGS) entry which is preliminary data.</text>
</comment>
<accession>A0AA90YWD3</accession>
<sequence>MITTLRRRSLRPVLALTLFACLVPLCVTPVLPLTDFYAHIARYYILAKLPDSVMLQQNYEAAWQPLPNLGLDILGTGIMHVLPPLLGAKLIAGLIIAAPFAGILYLSRVLHGQLSVLTVFLAGLVAYNHILIWGFSNFLLGLGVLLGAIGYWIATQGRPVRQLTVTMCIGVLLFFIHGLAFALWGLLLGAVELSLALGPGHPGGRTLFYKASRLALVAVIPTLLFTQTKTISAGSTIPIESILAHAEQGTLWVRLSTEAYLRVDGFLRVAETTWQSIDWGFGIVLWGVLIGGLVTGILQIDRRMKLAVALCVLLILIVPPTLFGVGHLGERIPLLLLALLAASLSLAPDVKSPSREIVIAMIAGLFLARNLVLSIGWYQDGRSYASYLEALSSHDTRSLGAGAYVEDARDPRFFRPNCRPLSFLMIFNGTAIPTFADPTQHPLHIIGPLAQVQNVVQNVASDAHHTVPSAITTLSNAKADTIVVCSTESFPPKIQGFNILATTAPWILYQRSASK</sequence>
<evidence type="ECO:0000313" key="3">
    <source>
        <dbReference type="Proteomes" id="UP000597886"/>
    </source>
</evidence>
<organism evidence="2 3">
    <name type="scientific">Ruegeria atlantica</name>
    <dbReference type="NCBI Taxonomy" id="81569"/>
    <lineage>
        <taxon>Bacteria</taxon>
        <taxon>Pseudomonadati</taxon>
        <taxon>Pseudomonadota</taxon>
        <taxon>Alphaproteobacteria</taxon>
        <taxon>Rhodobacterales</taxon>
        <taxon>Roseobacteraceae</taxon>
        <taxon>Ruegeria</taxon>
    </lineage>
</organism>